<accession>A0A1U7V087</accession>
<keyword evidence="1" id="KW-1185">Reference proteome</keyword>
<reference evidence="1" key="1">
    <citation type="journal article" date="2013" name="Genome Biol.">
        <title>Reference genomes and transcriptomes of Nicotiana sylvestris and Nicotiana tomentosiformis.</title>
        <authorList>
            <person name="Sierro N."/>
            <person name="Battey J.N."/>
            <person name="Ouadi S."/>
            <person name="Bovet L."/>
            <person name="Goepfert S."/>
            <person name="Bakaher N."/>
            <person name="Peitsch M.C."/>
            <person name="Ivanov N.V."/>
        </authorList>
    </citation>
    <scope>NUCLEOTIDE SEQUENCE [LARGE SCALE GENOMIC DNA]</scope>
</reference>
<dbReference type="Proteomes" id="UP000189701">
    <property type="component" value="Unplaced"/>
</dbReference>
<dbReference type="PANTHER" id="PTHR33067:SF31">
    <property type="entry name" value="RNA-DIRECTED DNA POLYMERASE"/>
    <property type="match status" value="1"/>
</dbReference>
<reference evidence="2" key="2">
    <citation type="submission" date="2025-08" db="UniProtKB">
        <authorList>
            <consortium name="RefSeq"/>
        </authorList>
    </citation>
    <scope>IDENTIFICATION</scope>
    <source>
        <tissue evidence="2">Leaf</tissue>
    </source>
</reference>
<gene>
    <name evidence="2" type="primary">LOC104211098</name>
</gene>
<name>A0A1U7V087_NICSY</name>
<dbReference type="eggNOG" id="KOG0017">
    <property type="taxonomic scope" value="Eukaryota"/>
</dbReference>
<dbReference type="InterPro" id="IPR021109">
    <property type="entry name" value="Peptidase_aspartic_dom_sf"/>
</dbReference>
<dbReference type="PANTHER" id="PTHR33067">
    <property type="entry name" value="RNA-DIRECTED DNA POLYMERASE-RELATED"/>
    <property type="match status" value="1"/>
</dbReference>
<sequence>MPAYAKFLKEILKKKRKIEETSVVKLTEHCSAILQNELPQKCGDPESFTIPYSLRIINFDKSLCDYGASINLMSLSMYKKLEKDIGEIRSVPISLQLADQTTITPEGIVEDVLVRVDKFIFSVDFIVVTMEKNKEVPLILGRPFLATGRAILDIHDKKTHA</sequence>
<organism evidence="1 2">
    <name type="scientific">Nicotiana sylvestris</name>
    <name type="common">Wood tobacco</name>
    <name type="synonym">South American tobacco</name>
    <dbReference type="NCBI Taxonomy" id="4096"/>
    <lineage>
        <taxon>Eukaryota</taxon>
        <taxon>Viridiplantae</taxon>
        <taxon>Streptophyta</taxon>
        <taxon>Embryophyta</taxon>
        <taxon>Tracheophyta</taxon>
        <taxon>Spermatophyta</taxon>
        <taxon>Magnoliopsida</taxon>
        <taxon>eudicotyledons</taxon>
        <taxon>Gunneridae</taxon>
        <taxon>Pentapetalae</taxon>
        <taxon>asterids</taxon>
        <taxon>lamiids</taxon>
        <taxon>Solanales</taxon>
        <taxon>Solanaceae</taxon>
        <taxon>Nicotianoideae</taxon>
        <taxon>Nicotianeae</taxon>
        <taxon>Nicotiana</taxon>
    </lineage>
</organism>
<proteinExistence type="predicted"/>
<dbReference type="AlphaFoldDB" id="A0A1U7V087"/>
<evidence type="ECO:0000313" key="1">
    <source>
        <dbReference type="Proteomes" id="UP000189701"/>
    </source>
</evidence>
<protein>
    <submittedName>
        <fullName evidence="2">Uncharacterized protein LOC104211098</fullName>
    </submittedName>
</protein>
<dbReference type="CDD" id="cd00303">
    <property type="entry name" value="retropepsin_like"/>
    <property type="match status" value="1"/>
</dbReference>
<dbReference type="Gene3D" id="2.40.70.10">
    <property type="entry name" value="Acid Proteases"/>
    <property type="match status" value="1"/>
</dbReference>
<evidence type="ECO:0000313" key="2">
    <source>
        <dbReference type="RefSeq" id="XP_009758401.1"/>
    </source>
</evidence>
<dbReference type="RefSeq" id="XP_009758401.1">
    <property type="nucleotide sequence ID" value="XM_009760099.1"/>
</dbReference>